<dbReference type="InterPro" id="IPR000859">
    <property type="entry name" value="CUB_dom"/>
</dbReference>
<dbReference type="EMBL" id="JAHLQT010035946">
    <property type="protein sequence ID" value="KAG7157990.1"/>
    <property type="molecule type" value="Genomic_DNA"/>
</dbReference>
<evidence type="ECO:0000256" key="2">
    <source>
        <dbReference type="PROSITE-ProRule" id="PRU00059"/>
    </source>
</evidence>
<keyword evidence="1 2" id="KW-1015">Disulfide bond</keyword>
<evidence type="ECO:0000256" key="4">
    <source>
        <dbReference type="SAM" id="SignalP"/>
    </source>
</evidence>
<dbReference type="Pfam" id="PF00431">
    <property type="entry name" value="CUB"/>
    <property type="match status" value="1"/>
</dbReference>
<dbReference type="Gene3D" id="2.60.120.290">
    <property type="entry name" value="Spermadhesin, CUB domain"/>
    <property type="match status" value="1"/>
</dbReference>
<accession>A0A8J5JM12</accession>
<dbReference type="Proteomes" id="UP000747542">
    <property type="component" value="Unassembled WGS sequence"/>
</dbReference>
<protein>
    <submittedName>
        <fullName evidence="6">Putative CUB domain-containing protein-like 11</fullName>
    </submittedName>
</protein>
<feature type="disulfide bond" evidence="2">
    <location>
        <begin position="121"/>
        <end position="138"/>
    </location>
</feature>
<feature type="signal peptide" evidence="4">
    <location>
        <begin position="1"/>
        <end position="18"/>
    </location>
</feature>
<feature type="compositionally biased region" description="Acidic residues" evidence="3">
    <location>
        <begin position="176"/>
        <end position="195"/>
    </location>
</feature>
<comment type="caution">
    <text evidence="2">Lacks conserved residue(s) required for the propagation of feature annotation.</text>
</comment>
<name>A0A8J5JM12_HOMAM</name>
<dbReference type="SUPFAM" id="SSF49854">
    <property type="entry name" value="Spermadhesin, CUB domain"/>
    <property type="match status" value="1"/>
</dbReference>
<feature type="chain" id="PRO_5035180248" evidence="4">
    <location>
        <begin position="19"/>
        <end position="226"/>
    </location>
</feature>
<sequence>MMITKVLVLMMVMGLSGGVPVDKNISSNTIIGIGVRVDSDLDLDEYHQNRFFFIPFFNIGCGPMKRITLVPGGNTIVKSPRYLLYFSTRTRCQWEISCAPRNTTYLKFDCPTFSLEPSENCVNDRLIVTYKGNRTLYCGDATPDGTITFDGWTRLTFFNRDVVCEEDETTSTLTEPNDEDETAETLTEPSDEGETAETLTESSLAINLAVIFMVDLNEDHNFLFAS</sequence>
<evidence type="ECO:0000256" key="3">
    <source>
        <dbReference type="SAM" id="MobiDB-lite"/>
    </source>
</evidence>
<proteinExistence type="predicted"/>
<reference evidence="6" key="1">
    <citation type="journal article" date="2021" name="Sci. Adv.">
        <title>The American lobster genome reveals insights on longevity, neural, and immune adaptations.</title>
        <authorList>
            <person name="Polinski J.M."/>
            <person name="Zimin A.V."/>
            <person name="Clark K.F."/>
            <person name="Kohn A.B."/>
            <person name="Sadowski N."/>
            <person name="Timp W."/>
            <person name="Ptitsyn A."/>
            <person name="Khanna P."/>
            <person name="Romanova D.Y."/>
            <person name="Williams P."/>
            <person name="Greenwood S.J."/>
            <person name="Moroz L.L."/>
            <person name="Walt D.R."/>
            <person name="Bodnar A.G."/>
        </authorList>
    </citation>
    <scope>NUCLEOTIDE SEQUENCE</scope>
    <source>
        <strain evidence="6">GMGI-L3</strain>
    </source>
</reference>
<dbReference type="AlphaFoldDB" id="A0A8J5JM12"/>
<evidence type="ECO:0000256" key="1">
    <source>
        <dbReference type="ARBA" id="ARBA00023157"/>
    </source>
</evidence>
<feature type="non-terminal residue" evidence="6">
    <location>
        <position position="226"/>
    </location>
</feature>
<evidence type="ECO:0000259" key="5">
    <source>
        <dbReference type="PROSITE" id="PS01180"/>
    </source>
</evidence>
<keyword evidence="7" id="KW-1185">Reference proteome</keyword>
<evidence type="ECO:0000313" key="7">
    <source>
        <dbReference type="Proteomes" id="UP000747542"/>
    </source>
</evidence>
<feature type="domain" description="CUB" evidence="5">
    <location>
        <begin position="61"/>
        <end position="176"/>
    </location>
</feature>
<keyword evidence="4" id="KW-0732">Signal</keyword>
<feature type="region of interest" description="Disordered" evidence="3">
    <location>
        <begin position="168"/>
        <end position="197"/>
    </location>
</feature>
<dbReference type="PROSITE" id="PS01180">
    <property type="entry name" value="CUB"/>
    <property type="match status" value="1"/>
</dbReference>
<evidence type="ECO:0000313" key="6">
    <source>
        <dbReference type="EMBL" id="KAG7157990.1"/>
    </source>
</evidence>
<comment type="caution">
    <text evidence="6">The sequence shown here is derived from an EMBL/GenBank/DDBJ whole genome shotgun (WGS) entry which is preliminary data.</text>
</comment>
<organism evidence="6 7">
    <name type="scientific">Homarus americanus</name>
    <name type="common">American lobster</name>
    <dbReference type="NCBI Taxonomy" id="6706"/>
    <lineage>
        <taxon>Eukaryota</taxon>
        <taxon>Metazoa</taxon>
        <taxon>Ecdysozoa</taxon>
        <taxon>Arthropoda</taxon>
        <taxon>Crustacea</taxon>
        <taxon>Multicrustacea</taxon>
        <taxon>Malacostraca</taxon>
        <taxon>Eumalacostraca</taxon>
        <taxon>Eucarida</taxon>
        <taxon>Decapoda</taxon>
        <taxon>Pleocyemata</taxon>
        <taxon>Astacidea</taxon>
        <taxon>Nephropoidea</taxon>
        <taxon>Nephropidae</taxon>
        <taxon>Homarus</taxon>
    </lineage>
</organism>
<dbReference type="InterPro" id="IPR035914">
    <property type="entry name" value="Sperma_CUB_dom_sf"/>
</dbReference>
<gene>
    <name evidence="6" type="primary">Cdcp-L11</name>
    <name evidence="6" type="ORF">Hamer_G014861</name>
</gene>